<protein>
    <recommendedName>
        <fullName evidence="6">SURF1-like protein</fullName>
    </recommendedName>
</protein>
<dbReference type="PANTHER" id="PTHR23427:SF2">
    <property type="entry name" value="SURFEIT LOCUS PROTEIN 1"/>
    <property type="match status" value="1"/>
</dbReference>
<gene>
    <name evidence="7" type="ORF">Cfor_03000</name>
</gene>
<evidence type="ECO:0000256" key="5">
    <source>
        <dbReference type="ARBA" id="ARBA00023136"/>
    </source>
</evidence>
<dbReference type="EMBL" id="BLKM01009919">
    <property type="protein sequence ID" value="GFG28753.1"/>
    <property type="molecule type" value="Genomic_DNA"/>
</dbReference>
<comment type="similarity">
    <text evidence="2 6">Belongs to the SURF1 family.</text>
</comment>
<dbReference type="InterPro" id="IPR002994">
    <property type="entry name" value="Surf1/Shy1"/>
</dbReference>
<keyword evidence="6" id="KW-0496">Mitochondrion</keyword>
<evidence type="ECO:0000256" key="1">
    <source>
        <dbReference type="ARBA" id="ARBA00004370"/>
    </source>
</evidence>
<comment type="function">
    <text evidence="6">Probably involved in the biogenesis of the COX complex.</text>
</comment>
<evidence type="ECO:0000256" key="3">
    <source>
        <dbReference type="ARBA" id="ARBA00022692"/>
    </source>
</evidence>
<evidence type="ECO:0000313" key="7">
    <source>
        <dbReference type="EMBL" id="GFG28753.1"/>
    </source>
</evidence>
<dbReference type="PROSITE" id="PS50895">
    <property type="entry name" value="SURF1"/>
    <property type="match status" value="1"/>
</dbReference>
<comment type="caution">
    <text evidence="7">The sequence shown here is derived from an EMBL/GenBank/DDBJ whole genome shotgun (WGS) entry which is preliminary data.</text>
</comment>
<evidence type="ECO:0000256" key="2">
    <source>
        <dbReference type="ARBA" id="ARBA00007165"/>
    </source>
</evidence>
<keyword evidence="3" id="KW-0812">Transmembrane</keyword>
<evidence type="ECO:0000313" key="8">
    <source>
        <dbReference type="Proteomes" id="UP000502823"/>
    </source>
</evidence>
<dbReference type="CDD" id="cd06662">
    <property type="entry name" value="SURF1"/>
    <property type="match status" value="1"/>
</dbReference>
<organism evidence="7 8">
    <name type="scientific">Coptotermes formosanus</name>
    <name type="common">Formosan subterranean termite</name>
    <dbReference type="NCBI Taxonomy" id="36987"/>
    <lineage>
        <taxon>Eukaryota</taxon>
        <taxon>Metazoa</taxon>
        <taxon>Ecdysozoa</taxon>
        <taxon>Arthropoda</taxon>
        <taxon>Hexapoda</taxon>
        <taxon>Insecta</taxon>
        <taxon>Pterygota</taxon>
        <taxon>Neoptera</taxon>
        <taxon>Polyneoptera</taxon>
        <taxon>Dictyoptera</taxon>
        <taxon>Blattodea</taxon>
        <taxon>Blattoidea</taxon>
        <taxon>Termitoidae</taxon>
        <taxon>Rhinotermitidae</taxon>
        <taxon>Coptotermes</taxon>
    </lineage>
</organism>
<keyword evidence="6" id="KW-0999">Mitochondrion inner membrane</keyword>
<comment type="subcellular location">
    <subcellularLocation>
        <location evidence="1">Membrane</location>
    </subcellularLocation>
    <subcellularLocation>
        <location evidence="6">Mitochondrion inner membrane</location>
        <topology evidence="6">Multi-pass membrane protein</topology>
    </subcellularLocation>
</comment>
<dbReference type="AlphaFoldDB" id="A0A6L2P8Z4"/>
<reference evidence="8" key="1">
    <citation type="submission" date="2020-01" db="EMBL/GenBank/DDBJ databases">
        <title>Draft genome sequence of the Termite Coptotermes fromosanus.</title>
        <authorList>
            <person name="Itakura S."/>
            <person name="Yosikawa Y."/>
            <person name="Umezawa K."/>
        </authorList>
    </citation>
    <scope>NUCLEOTIDE SEQUENCE [LARGE SCALE GENOMIC DNA]</scope>
</reference>
<dbReference type="OrthoDB" id="10040024at2759"/>
<proteinExistence type="inferred from homology"/>
<accession>A0A6L2P8Z4</accession>
<evidence type="ECO:0000256" key="4">
    <source>
        <dbReference type="ARBA" id="ARBA00022989"/>
    </source>
</evidence>
<dbReference type="FunCoup" id="A0A6L2P8Z4">
    <property type="interactions" value="823"/>
</dbReference>
<dbReference type="PANTHER" id="PTHR23427">
    <property type="entry name" value="SURFEIT LOCUS PROTEIN"/>
    <property type="match status" value="1"/>
</dbReference>
<dbReference type="InterPro" id="IPR045214">
    <property type="entry name" value="Surf1/Surf4"/>
</dbReference>
<dbReference type="GO" id="GO:0005743">
    <property type="term" value="C:mitochondrial inner membrane"/>
    <property type="evidence" value="ECO:0007669"/>
    <property type="project" value="UniProtKB-SubCell"/>
</dbReference>
<dbReference type="InParanoid" id="A0A6L2P8Z4"/>
<sequence>MHLIQRSGLSDSLSPAKFYVCSLEELSQLEYCPVHVQGQFDHSRELYIGPRTLLIDGDAASQAGLTSQKAGVQSGYLVVTPFHLADRDVTILVNRGWVPGNRKNPNTRKSGQVEGEVEIIGIVRLTEKRAPFTPKNQPHAWFYRDLPHMAEVAGTEPVLLEATAETTVPGGPIGGQTRVSLRNEHLSYILTW</sequence>
<keyword evidence="8" id="KW-1185">Reference proteome</keyword>
<keyword evidence="4" id="KW-1133">Transmembrane helix</keyword>
<name>A0A6L2P8Z4_COPFO</name>
<dbReference type="GO" id="GO:0033617">
    <property type="term" value="P:mitochondrial respiratory chain complex IV assembly"/>
    <property type="evidence" value="ECO:0007669"/>
    <property type="project" value="TreeGrafter"/>
</dbReference>
<dbReference type="Pfam" id="PF02104">
    <property type="entry name" value="SURF1"/>
    <property type="match status" value="1"/>
</dbReference>
<dbReference type="Proteomes" id="UP000502823">
    <property type="component" value="Unassembled WGS sequence"/>
</dbReference>
<evidence type="ECO:0000256" key="6">
    <source>
        <dbReference type="RuleBase" id="RU363076"/>
    </source>
</evidence>
<keyword evidence="5" id="KW-0472">Membrane</keyword>